<dbReference type="Proteomes" id="UP001152797">
    <property type="component" value="Unassembled WGS sequence"/>
</dbReference>
<dbReference type="OrthoDB" id="429208at2759"/>
<accession>A0A9P1CYK9</accession>
<dbReference type="EMBL" id="CAMXCT030002521">
    <property type="protein sequence ID" value="CAL4785978.1"/>
    <property type="molecule type" value="Genomic_DNA"/>
</dbReference>
<reference evidence="2 3" key="2">
    <citation type="submission" date="2024-05" db="EMBL/GenBank/DDBJ databases">
        <authorList>
            <person name="Chen Y."/>
            <person name="Shah S."/>
            <person name="Dougan E. K."/>
            <person name="Thang M."/>
            <person name="Chan C."/>
        </authorList>
    </citation>
    <scope>NUCLEOTIDE SEQUENCE [LARGE SCALE GENOMIC DNA]</scope>
</reference>
<gene>
    <name evidence="1" type="ORF">C1SCF055_LOCUS24943</name>
</gene>
<evidence type="ECO:0000313" key="3">
    <source>
        <dbReference type="Proteomes" id="UP001152797"/>
    </source>
</evidence>
<proteinExistence type="predicted"/>
<protein>
    <submittedName>
        <fullName evidence="1">Uncharacterized protein</fullName>
    </submittedName>
</protein>
<feature type="non-terminal residue" evidence="1">
    <location>
        <position position="249"/>
    </location>
</feature>
<evidence type="ECO:0000313" key="1">
    <source>
        <dbReference type="EMBL" id="CAI3998666.1"/>
    </source>
</evidence>
<keyword evidence="3" id="KW-1185">Reference proteome</keyword>
<sequence>MVPQGSLREFYLPITAFNVGKDTKNGFYPQNNQICIHVNEFLKDGYRVSAESIEVRFPHVDGSRVINDGTVGITDGYCKLIIMTGVLVIAHSLELPREELDRDDVERVFKSFRHVRCSYTHYANPSHHHLHALRIGHVTSEKQAPSALDYLGSMQQAVDLERRASKPGTSTALRDVLGRCIAEYNRMCSNKRHKIDTDKKKMILNLLRLDEPAQAAIHKHYDLFPHALSGLPLSLLQADWWVPGSTARA</sequence>
<organism evidence="1">
    <name type="scientific">Cladocopium goreaui</name>
    <dbReference type="NCBI Taxonomy" id="2562237"/>
    <lineage>
        <taxon>Eukaryota</taxon>
        <taxon>Sar</taxon>
        <taxon>Alveolata</taxon>
        <taxon>Dinophyceae</taxon>
        <taxon>Suessiales</taxon>
        <taxon>Symbiodiniaceae</taxon>
        <taxon>Cladocopium</taxon>
    </lineage>
</organism>
<dbReference type="AlphaFoldDB" id="A0A9P1CYK9"/>
<dbReference type="EMBL" id="CAMXCT010002521">
    <property type="protein sequence ID" value="CAI3998666.1"/>
    <property type="molecule type" value="Genomic_DNA"/>
</dbReference>
<name>A0A9P1CYK9_9DINO</name>
<dbReference type="EMBL" id="CAMXCT020002521">
    <property type="protein sequence ID" value="CAL1152041.1"/>
    <property type="molecule type" value="Genomic_DNA"/>
</dbReference>
<comment type="caution">
    <text evidence="1">The sequence shown here is derived from an EMBL/GenBank/DDBJ whole genome shotgun (WGS) entry which is preliminary data.</text>
</comment>
<reference evidence="1" key="1">
    <citation type="submission" date="2022-10" db="EMBL/GenBank/DDBJ databases">
        <authorList>
            <person name="Chen Y."/>
            <person name="Dougan E. K."/>
            <person name="Chan C."/>
            <person name="Rhodes N."/>
            <person name="Thang M."/>
        </authorList>
    </citation>
    <scope>NUCLEOTIDE SEQUENCE</scope>
</reference>
<evidence type="ECO:0000313" key="2">
    <source>
        <dbReference type="EMBL" id="CAL4785978.1"/>
    </source>
</evidence>